<dbReference type="GO" id="GO:0003677">
    <property type="term" value="F:DNA binding"/>
    <property type="evidence" value="ECO:0007669"/>
    <property type="project" value="UniProtKB-KW"/>
</dbReference>
<sequence>MRWLAEHEQRAWRRYLLMAGELAARMNRELTADAGISLADYDVLVHLTEAPQGRLRVSRLAHALSWEQSRLSHHVARMQRRGLVVREECAEDGRGALVVLTPQGRAVIERAAPAHVTFVRENVFDALTEAQVDALDAISAAVLARLAAATANRPPVS</sequence>
<protein>
    <submittedName>
        <fullName evidence="2">DNA-binding transcriptional regulator, MarR family</fullName>
    </submittedName>
</protein>
<proteinExistence type="predicted"/>
<dbReference type="InterPro" id="IPR036388">
    <property type="entry name" value="WH-like_DNA-bd_sf"/>
</dbReference>
<evidence type="ECO:0000313" key="2">
    <source>
        <dbReference type="EMBL" id="CUU55939.1"/>
    </source>
</evidence>
<gene>
    <name evidence="2" type="ORF">Ga0074812_106194</name>
</gene>
<dbReference type="EMBL" id="FAOZ01000006">
    <property type="protein sequence ID" value="CUU55939.1"/>
    <property type="molecule type" value="Genomic_DNA"/>
</dbReference>
<dbReference type="RefSeq" id="WP_091275767.1">
    <property type="nucleotide sequence ID" value="NZ_FAOZ01000006.1"/>
</dbReference>
<keyword evidence="2" id="KW-0238">DNA-binding</keyword>
<dbReference type="Pfam" id="PF12802">
    <property type="entry name" value="MarR_2"/>
    <property type="match status" value="1"/>
</dbReference>
<organism evidence="2 3">
    <name type="scientific">Parafrankia irregularis</name>
    <dbReference type="NCBI Taxonomy" id="795642"/>
    <lineage>
        <taxon>Bacteria</taxon>
        <taxon>Bacillati</taxon>
        <taxon>Actinomycetota</taxon>
        <taxon>Actinomycetes</taxon>
        <taxon>Frankiales</taxon>
        <taxon>Frankiaceae</taxon>
        <taxon>Parafrankia</taxon>
    </lineage>
</organism>
<evidence type="ECO:0000259" key="1">
    <source>
        <dbReference type="PROSITE" id="PS50995"/>
    </source>
</evidence>
<dbReference type="GO" id="GO:0006950">
    <property type="term" value="P:response to stress"/>
    <property type="evidence" value="ECO:0007669"/>
    <property type="project" value="TreeGrafter"/>
</dbReference>
<feature type="domain" description="HTH marR-type" evidence="1">
    <location>
        <begin position="1"/>
        <end position="144"/>
    </location>
</feature>
<accession>A0A0S4QKD0</accession>
<dbReference type="PRINTS" id="PR00598">
    <property type="entry name" value="HTHMARR"/>
</dbReference>
<dbReference type="Proteomes" id="UP000198802">
    <property type="component" value="Unassembled WGS sequence"/>
</dbReference>
<dbReference type="PANTHER" id="PTHR33164:SF99">
    <property type="entry name" value="MARR FAMILY REGULATORY PROTEIN"/>
    <property type="match status" value="1"/>
</dbReference>
<dbReference type="InterPro" id="IPR000835">
    <property type="entry name" value="HTH_MarR-typ"/>
</dbReference>
<dbReference type="SUPFAM" id="SSF46785">
    <property type="entry name" value="Winged helix' DNA-binding domain"/>
    <property type="match status" value="1"/>
</dbReference>
<evidence type="ECO:0000313" key="3">
    <source>
        <dbReference type="Proteomes" id="UP000198802"/>
    </source>
</evidence>
<keyword evidence="3" id="KW-1185">Reference proteome</keyword>
<dbReference type="GO" id="GO:0003700">
    <property type="term" value="F:DNA-binding transcription factor activity"/>
    <property type="evidence" value="ECO:0007669"/>
    <property type="project" value="InterPro"/>
</dbReference>
<dbReference type="PANTHER" id="PTHR33164">
    <property type="entry name" value="TRANSCRIPTIONAL REGULATOR, MARR FAMILY"/>
    <property type="match status" value="1"/>
</dbReference>
<dbReference type="InterPro" id="IPR036390">
    <property type="entry name" value="WH_DNA-bd_sf"/>
</dbReference>
<dbReference type="PROSITE" id="PS50995">
    <property type="entry name" value="HTH_MARR_2"/>
    <property type="match status" value="1"/>
</dbReference>
<name>A0A0S4QKD0_9ACTN</name>
<dbReference type="Gene3D" id="1.10.10.10">
    <property type="entry name" value="Winged helix-like DNA-binding domain superfamily/Winged helix DNA-binding domain"/>
    <property type="match status" value="1"/>
</dbReference>
<dbReference type="AlphaFoldDB" id="A0A0S4QKD0"/>
<reference evidence="3" key="1">
    <citation type="submission" date="2015-11" db="EMBL/GenBank/DDBJ databases">
        <authorList>
            <person name="Varghese N."/>
        </authorList>
    </citation>
    <scope>NUCLEOTIDE SEQUENCE [LARGE SCALE GENOMIC DNA]</scope>
    <source>
        <strain evidence="3">DSM 45899</strain>
    </source>
</reference>
<dbReference type="InterPro" id="IPR039422">
    <property type="entry name" value="MarR/SlyA-like"/>
</dbReference>
<dbReference type="SMART" id="SM00347">
    <property type="entry name" value="HTH_MARR"/>
    <property type="match status" value="1"/>
</dbReference>